<evidence type="ECO:0000256" key="1">
    <source>
        <dbReference type="ARBA" id="ARBA00004651"/>
    </source>
</evidence>
<gene>
    <name evidence="9" type="ORF">BOCO_1334</name>
</gene>
<reference evidence="9 10" key="1">
    <citation type="journal article" date="2017" name="BMC Genomics">
        <title>Comparative genomic and phylogenomic analyses of the Bifidobacteriaceae family.</title>
        <authorList>
            <person name="Lugli G.A."/>
            <person name="Milani C."/>
            <person name="Turroni F."/>
            <person name="Duranti S."/>
            <person name="Mancabelli L."/>
            <person name="Mangifesta M."/>
            <person name="Ferrario C."/>
            <person name="Modesto M."/>
            <person name="Mattarelli P."/>
            <person name="Jiri K."/>
            <person name="van Sinderen D."/>
            <person name="Ventura M."/>
        </authorList>
    </citation>
    <scope>NUCLEOTIDE SEQUENCE [LARGE SCALE GENOMIC DNA]</scope>
    <source>
        <strain evidence="9 10">DSM 22924</strain>
    </source>
</reference>
<dbReference type="OrthoDB" id="162303at2"/>
<protein>
    <submittedName>
        <fullName evidence="9">DedA family protein</fullName>
    </submittedName>
</protein>
<evidence type="ECO:0000313" key="9">
    <source>
        <dbReference type="EMBL" id="OZG48638.1"/>
    </source>
</evidence>
<feature type="transmembrane region" description="Helical" evidence="7">
    <location>
        <begin position="12"/>
        <end position="34"/>
    </location>
</feature>
<dbReference type="GO" id="GO:0005886">
    <property type="term" value="C:plasma membrane"/>
    <property type="evidence" value="ECO:0007669"/>
    <property type="project" value="UniProtKB-SubCell"/>
</dbReference>
<dbReference type="InterPro" id="IPR032816">
    <property type="entry name" value="VTT_dom"/>
</dbReference>
<evidence type="ECO:0000256" key="6">
    <source>
        <dbReference type="ARBA" id="ARBA00023136"/>
    </source>
</evidence>
<evidence type="ECO:0000256" key="7">
    <source>
        <dbReference type="SAM" id="Phobius"/>
    </source>
</evidence>
<comment type="caution">
    <text evidence="9">The sequence shown here is derived from an EMBL/GenBank/DDBJ whole genome shotgun (WGS) entry which is preliminary data.</text>
</comment>
<feature type="domain" description="VTT" evidence="8">
    <location>
        <begin position="34"/>
        <end position="159"/>
    </location>
</feature>
<keyword evidence="10" id="KW-1185">Reference proteome</keyword>
<evidence type="ECO:0000256" key="3">
    <source>
        <dbReference type="ARBA" id="ARBA00022475"/>
    </source>
</evidence>
<dbReference type="Pfam" id="PF09335">
    <property type="entry name" value="VTT_dom"/>
    <property type="match status" value="1"/>
</dbReference>
<dbReference type="EMBL" id="MWWS01000009">
    <property type="protein sequence ID" value="OZG48638.1"/>
    <property type="molecule type" value="Genomic_DNA"/>
</dbReference>
<dbReference type="PANTHER" id="PTHR42709">
    <property type="entry name" value="ALKALINE PHOSPHATASE LIKE PROTEIN"/>
    <property type="match status" value="1"/>
</dbReference>
<keyword evidence="4 7" id="KW-0812">Transmembrane</keyword>
<feature type="transmembrane region" description="Helical" evidence="7">
    <location>
        <begin position="172"/>
        <end position="191"/>
    </location>
</feature>
<evidence type="ECO:0000256" key="2">
    <source>
        <dbReference type="ARBA" id="ARBA00010792"/>
    </source>
</evidence>
<feature type="transmembrane region" description="Helical" evidence="7">
    <location>
        <begin position="54"/>
        <end position="74"/>
    </location>
</feature>
<evidence type="ECO:0000256" key="4">
    <source>
        <dbReference type="ARBA" id="ARBA00022692"/>
    </source>
</evidence>
<comment type="similarity">
    <text evidence="2">Belongs to the DedA family.</text>
</comment>
<comment type="subcellular location">
    <subcellularLocation>
        <location evidence="1">Cell membrane</location>
        <topology evidence="1">Multi-pass membrane protein</topology>
    </subcellularLocation>
</comment>
<dbReference type="AlphaFoldDB" id="A0A261EP46"/>
<sequence length="198" mass="21081">MEACNAWLLAEVSSGFGLWILAFAAFLDALVIPIPTELIVLAVASAYRSTGSPVPAAVFLVCALSFMLGDLATYELGGAVQLRSIIFFRNAAGKAVISWAHRAFERQGGLYTVASRFVPAGRTVLNVTAGADHYPLSKYLPLSALAGFLWSVYMWTLGYVAAAWIVNNPLGVMGLGFVVGALVGFLCDLAMKVFSRGH</sequence>
<proteinExistence type="inferred from homology"/>
<evidence type="ECO:0000259" key="8">
    <source>
        <dbReference type="Pfam" id="PF09335"/>
    </source>
</evidence>
<keyword evidence="6 7" id="KW-0472">Membrane</keyword>
<feature type="transmembrane region" description="Helical" evidence="7">
    <location>
        <begin position="142"/>
        <end position="166"/>
    </location>
</feature>
<keyword evidence="5 7" id="KW-1133">Transmembrane helix</keyword>
<dbReference type="PANTHER" id="PTHR42709:SF6">
    <property type="entry name" value="UNDECAPRENYL PHOSPHATE TRANSPORTER A"/>
    <property type="match status" value="1"/>
</dbReference>
<name>A0A261EP46_9BIFI</name>
<accession>A0A261EP46</accession>
<organism evidence="9 10">
    <name type="scientific">Bombiscardovia coagulans</name>
    <dbReference type="NCBI Taxonomy" id="686666"/>
    <lineage>
        <taxon>Bacteria</taxon>
        <taxon>Bacillati</taxon>
        <taxon>Actinomycetota</taxon>
        <taxon>Actinomycetes</taxon>
        <taxon>Bifidobacteriales</taxon>
        <taxon>Bifidobacteriaceae</taxon>
        <taxon>Bombiscardovia</taxon>
    </lineage>
</organism>
<evidence type="ECO:0000313" key="10">
    <source>
        <dbReference type="Proteomes" id="UP000216004"/>
    </source>
</evidence>
<evidence type="ECO:0000256" key="5">
    <source>
        <dbReference type="ARBA" id="ARBA00022989"/>
    </source>
</evidence>
<dbReference type="Proteomes" id="UP000216004">
    <property type="component" value="Unassembled WGS sequence"/>
</dbReference>
<dbReference type="InterPro" id="IPR051311">
    <property type="entry name" value="DedA_domain"/>
</dbReference>
<keyword evidence="3" id="KW-1003">Cell membrane</keyword>
<dbReference type="RefSeq" id="WP_094723520.1">
    <property type="nucleotide sequence ID" value="NZ_MWWS01000009.1"/>
</dbReference>